<dbReference type="Proteomes" id="UP000244450">
    <property type="component" value="Unassembled WGS sequence"/>
</dbReference>
<proteinExistence type="predicted"/>
<evidence type="ECO:0000313" key="2">
    <source>
        <dbReference type="Proteomes" id="UP000244450"/>
    </source>
</evidence>
<comment type="caution">
    <text evidence="1">The sequence shown here is derived from an EMBL/GenBank/DDBJ whole genome shotgun (WGS) entry which is preliminary data.</text>
</comment>
<dbReference type="InterPro" id="IPR003737">
    <property type="entry name" value="GlcNAc_PI_deacetylase-related"/>
</dbReference>
<keyword evidence="2" id="KW-1185">Reference proteome</keyword>
<evidence type="ECO:0000313" key="1">
    <source>
        <dbReference type="EMBL" id="PUZ24816.1"/>
    </source>
</evidence>
<dbReference type="OrthoDB" id="9790023at2"/>
<organism evidence="1 2">
    <name type="scientific">Chitinophaga parva</name>
    <dbReference type="NCBI Taxonomy" id="2169414"/>
    <lineage>
        <taxon>Bacteria</taxon>
        <taxon>Pseudomonadati</taxon>
        <taxon>Bacteroidota</taxon>
        <taxon>Chitinophagia</taxon>
        <taxon>Chitinophagales</taxon>
        <taxon>Chitinophagaceae</taxon>
        <taxon>Chitinophaga</taxon>
    </lineage>
</organism>
<dbReference type="SUPFAM" id="SSF102588">
    <property type="entry name" value="LmbE-like"/>
    <property type="match status" value="1"/>
</dbReference>
<dbReference type="Pfam" id="PF02585">
    <property type="entry name" value="PIG-L"/>
    <property type="match status" value="1"/>
</dbReference>
<sequence length="295" mass="33211">MSTYLVFSPHLDDAVLSCGAQIAVWTELGHHVVIATVFSEGNEAHSTQYARRRADDENAVRALNAVPVHLGFTDAPFRNAHYHNFSTLLLHETLPPDSLETAAAVGLRMHALAQEVQADALYFPLAAGGHVDHLVVFEASKRCWADSIPVNYYQDLPYALVPGWAAMRWQQHGASMEYALKMDMHPTRLQDLSLAFLKNYMEDDADLQASETQHAAQVSKLSLAAAGALTWKISHHTFNRRRVCVATTYLQQKINAIRYYATEWPVLFGPAEQDIENTLRTNVNDYTEIYWTLNR</sequence>
<evidence type="ECO:0008006" key="3">
    <source>
        <dbReference type="Google" id="ProtNLM"/>
    </source>
</evidence>
<reference evidence="1 2" key="1">
    <citation type="submission" date="2018-04" db="EMBL/GenBank/DDBJ databases">
        <title>Chitinophaga fuyangensis sp. nov., isolated from soil in a chemical factory.</title>
        <authorList>
            <person name="Chen K."/>
        </authorList>
    </citation>
    <scope>NUCLEOTIDE SEQUENCE [LARGE SCALE GENOMIC DNA]</scope>
    <source>
        <strain evidence="1 2">LY-1</strain>
    </source>
</reference>
<protein>
    <recommendedName>
        <fullName evidence="3">PIG-L family deacetylase</fullName>
    </recommendedName>
</protein>
<dbReference type="RefSeq" id="WP_108686657.1">
    <property type="nucleotide sequence ID" value="NZ_QCYK01000002.1"/>
</dbReference>
<dbReference type="Gene3D" id="3.40.50.10320">
    <property type="entry name" value="LmbE-like"/>
    <property type="match status" value="1"/>
</dbReference>
<dbReference type="AlphaFoldDB" id="A0A2T7BEV0"/>
<gene>
    <name evidence="1" type="ORF">DCC81_10830</name>
</gene>
<dbReference type="InterPro" id="IPR024078">
    <property type="entry name" value="LmbE-like_dom_sf"/>
</dbReference>
<accession>A0A2T7BEV0</accession>
<dbReference type="EMBL" id="QCYK01000002">
    <property type="protein sequence ID" value="PUZ24816.1"/>
    <property type="molecule type" value="Genomic_DNA"/>
</dbReference>
<name>A0A2T7BEV0_9BACT</name>